<dbReference type="EMBL" id="CP017174">
    <property type="protein sequence ID" value="QDE71130.1"/>
    <property type="molecule type" value="Genomic_DNA"/>
</dbReference>
<accession>A0AAE6G5K1</accession>
<reference evidence="1 2" key="1">
    <citation type="journal article" date="2019" name="Science">
        <title>Social genes are selection hotspots in kin groups of a soil microbe.</title>
        <authorList>
            <person name="Wielgoss S."/>
            <person name="Wolfensberger R."/>
            <person name="Sun L."/>
            <person name="Fiegna F."/>
            <person name="Velicer G.J."/>
        </authorList>
    </citation>
    <scope>NUCLEOTIDE SEQUENCE [LARGE SCALE GENOMIC DNA]</scope>
    <source>
        <strain evidence="1 2">MC3.5.9c15</strain>
    </source>
</reference>
<dbReference type="RefSeq" id="WP_140795232.1">
    <property type="nucleotide sequence ID" value="NZ_CP017170.1"/>
</dbReference>
<proteinExistence type="predicted"/>
<sequence length="100" mass="11336">MLGDRSWEAWISEYSKSHTHAVNRLCHTVGIPMIAASVPLAAASPFVPRLWKVPAALFVVGWSFQFVGHAFERKPPEFLKDWRFLFVGLRWWAAKVAGKA</sequence>
<evidence type="ECO:0000313" key="2">
    <source>
        <dbReference type="Proteomes" id="UP000320179"/>
    </source>
</evidence>
<organism evidence="1 2">
    <name type="scientific">Myxococcus xanthus</name>
    <dbReference type="NCBI Taxonomy" id="34"/>
    <lineage>
        <taxon>Bacteria</taxon>
        <taxon>Pseudomonadati</taxon>
        <taxon>Myxococcota</taxon>
        <taxon>Myxococcia</taxon>
        <taxon>Myxococcales</taxon>
        <taxon>Cystobacterineae</taxon>
        <taxon>Myxococcaceae</taxon>
        <taxon>Myxococcus</taxon>
    </lineage>
</organism>
<dbReference type="Pfam" id="PF06127">
    <property type="entry name" value="Mpo1-like"/>
    <property type="match status" value="1"/>
</dbReference>
<name>A0AAE6G5K1_MYXXA</name>
<protein>
    <recommendedName>
        <fullName evidence="3">DUF962 domain-containing protein</fullName>
    </recommendedName>
</protein>
<gene>
    <name evidence="1" type="ORF">BHS09_31465</name>
</gene>
<dbReference type="AlphaFoldDB" id="A0AAE6G5K1"/>
<dbReference type="Proteomes" id="UP000320179">
    <property type="component" value="Chromosome"/>
</dbReference>
<dbReference type="InterPro" id="IPR009305">
    <property type="entry name" value="Mpo1-like"/>
</dbReference>
<evidence type="ECO:0000313" key="1">
    <source>
        <dbReference type="EMBL" id="QDE71130.1"/>
    </source>
</evidence>
<evidence type="ECO:0008006" key="3">
    <source>
        <dbReference type="Google" id="ProtNLM"/>
    </source>
</evidence>